<dbReference type="Proteomes" id="UP000295497">
    <property type="component" value="Chromosome"/>
</dbReference>
<protein>
    <submittedName>
        <fullName evidence="2">Uncharacterized protein</fullName>
    </submittedName>
</protein>
<evidence type="ECO:0000313" key="3">
    <source>
        <dbReference type="Proteomes" id="UP000295497"/>
    </source>
</evidence>
<gene>
    <name evidence="2" type="ORF">SOCE836_061110</name>
</gene>
<evidence type="ECO:0000313" key="2">
    <source>
        <dbReference type="EMBL" id="AUX33943.1"/>
    </source>
</evidence>
<proteinExistence type="predicted"/>
<dbReference type="EMBL" id="CP012672">
    <property type="protein sequence ID" value="AUX33943.1"/>
    <property type="molecule type" value="Genomic_DNA"/>
</dbReference>
<feature type="compositionally biased region" description="Pro residues" evidence="1">
    <location>
        <begin position="367"/>
        <end position="380"/>
    </location>
</feature>
<feature type="region of interest" description="Disordered" evidence="1">
    <location>
        <begin position="352"/>
        <end position="380"/>
    </location>
</feature>
<sequence>MCLLARVAAAEPPPKGKGLKAEVPRARFLVEAKEASKRIEGWVWKVSAGANANFSDNQNVVGQPTGAAVTVGLQLDGSAEYNHEGHEFRSLFSLGEGATRTPIVPEFVKSTDSLMAESIYLYHIIDWAGVFGRLSVQSSVFAGVDVRPAGFSYAITRPDGRVDTVGGAADRLNRLRLSDPFRPTLFKESAGAFARPVTSRILNVETRLGVGVRETIGAKQLVVNDNPVRTPTVVEVRELSNFNQLGVELVAGVWGGLAKKRVTYRVGVEVMAPLVHTDLTPAELAMIDPTMGEQPGAADLTNVEIFGHLSFKLIDWASLDYQFKAIRQPQLVDLFQIQNNLLLTFAYVATNEPPEEPAAPPNAKAAAPPPRSPQVPPPPR</sequence>
<organism evidence="2 3">
    <name type="scientific">Sorangium cellulosum</name>
    <name type="common">Polyangium cellulosum</name>
    <dbReference type="NCBI Taxonomy" id="56"/>
    <lineage>
        <taxon>Bacteria</taxon>
        <taxon>Pseudomonadati</taxon>
        <taxon>Myxococcota</taxon>
        <taxon>Polyangia</taxon>
        <taxon>Polyangiales</taxon>
        <taxon>Polyangiaceae</taxon>
        <taxon>Sorangium</taxon>
    </lineage>
</organism>
<accession>A0A4P2QWF0</accession>
<name>A0A4P2QWF0_SORCE</name>
<dbReference type="AlphaFoldDB" id="A0A4P2QWF0"/>
<evidence type="ECO:0000256" key="1">
    <source>
        <dbReference type="SAM" id="MobiDB-lite"/>
    </source>
</evidence>
<reference evidence="2 3" key="1">
    <citation type="submission" date="2015-09" db="EMBL/GenBank/DDBJ databases">
        <title>Sorangium comparison.</title>
        <authorList>
            <person name="Zaburannyi N."/>
            <person name="Bunk B."/>
            <person name="Overmann J."/>
            <person name="Mueller R."/>
        </authorList>
    </citation>
    <scope>NUCLEOTIDE SEQUENCE [LARGE SCALE GENOMIC DNA]</scope>
    <source>
        <strain evidence="2 3">So ce836</strain>
    </source>
</reference>